<sequence length="288" mass="32441">MRGTLLSSLLELGHATSQNLGFAHRGDVHVSYGEETITETNLLELRRRHPAIISLKTFGKKSEGLNGADWEWHILGRARKLRMRVQAKRLQRNDRLTIPHTVASSGKQQIDLLIADAKTYGMKPVYCIYAAENQRAFWAKKGGSIVGDEFEYGCLLISAYKIKAAMPKALSTIEADCIPWHYLVERRRYSETKMSGWFKDGPDLSFLSLFDAVSIVSASAELTDEPREFPTIDELNAVNLPETTFDGVVEIGSPEYEFSLPEEAYLERGITKLVQIDVRDIPPGYPEF</sequence>
<dbReference type="InterPro" id="IPR046723">
    <property type="entry name" value="DUF6615"/>
</dbReference>
<evidence type="ECO:0000313" key="2">
    <source>
        <dbReference type="Proteomes" id="UP001501310"/>
    </source>
</evidence>
<evidence type="ECO:0008006" key="3">
    <source>
        <dbReference type="Google" id="ProtNLM"/>
    </source>
</evidence>
<gene>
    <name evidence="1" type="ORF">GCM10022211_25420</name>
</gene>
<reference evidence="2" key="1">
    <citation type="journal article" date="2019" name="Int. J. Syst. Evol. Microbiol.">
        <title>The Global Catalogue of Microorganisms (GCM) 10K type strain sequencing project: providing services to taxonomists for standard genome sequencing and annotation.</title>
        <authorList>
            <consortium name="The Broad Institute Genomics Platform"/>
            <consortium name="The Broad Institute Genome Sequencing Center for Infectious Disease"/>
            <person name="Wu L."/>
            <person name="Ma J."/>
        </authorList>
    </citation>
    <scope>NUCLEOTIDE SEQUENCE [LARGE SCALE GENOMIC DNA]</scope>
    <source>
        <strain evidence="2">JCM 16603</strain>
    </source>
</reference>
<evidence type="ECO:0000313" key="1">
    <source>
        <dbReference type="EMBL" id="GAA4010012.1"/>
    </source>
</evidence>
<dbReference type="EMBL" id="BAAAZD010000002">
    <property type="protein sequence ID" value="GAA4010012.1"/>
    <property type="molecule type" value="Genomic_DNA"/>
</dbReference>
<protein>
    <recommendedName>
        <fullName evidence="3">DUF4365 domain-containing protein</fullName>
    </recommendedName>
</protein>
<dbReference type="Pfam" id="PF20320">
    <property type="entry name" value="DUF6615"/>
    <property type="match status" value="1"/>
</dbReference>
<accession>A0ABP7SD00</accession>
<comment type="caution">
    <text evidence="1">The sequence shown here is derived from an EMBL/GenBank/DDBJ whole genome shotgun (WGS) entry which is preliminary data.</text>
</comment>
<organism evidence="1 2">
    <name type="scientific">Sphingomonas humi</name>
    <dbReference type="NCBI Taxonomy" id="335630"/>
    <lineage>
        <taxon>Bacteria</taxon>
        <taxon>Pseudomonadati</taxon>
        <taxon>Pseudomonadota</taxon>
        <taxon>Alphaproteobacteria</taxon>
        <taxon>Sphingomonadales</taxon>
        <taxon>Sphingomonadaceae</taxon>
        <taxon>Sphingomonas</taxon>
    </lineage>
</organism>
<dbReference type="Proteomes" id="UP001501310">
    <property type="component" value="Unassembled WGS sequence"/>
</dbReference>
<proteinExistence type="predicted"/>
<name>A0ABP7SD00_9SPHN</name>
<keyword evidence="2" id="KW-1185">Reference proteome</keyword>